<feature type="region of interest" description="Disordered" evidence="10">
    <location>
        <begin position="210"/>
        <end position="246"/>
    </location>
</feature>
<evidence type="ECO:0000256" key="4">
    <source>
        <dbReference type="ARBA" id="ARBA00022771"/>
    </source>
</evidence>
<organism evidence="12 13">
    <name type="scientific">Artemia franciscana</name>
    <name type="common">Brine shrimp</name>
    <name type="synonym">Artemia sanfranciscana</name>
    <dbReference type="NCBI Taxonomy" id="6661"/>
    <lineage>
        <taxon>Eukaryota</taxon>
        <taxon>Metazoa</taxon>
        <taxon>Ecdysozoa</taxon>
        <taxon>Arthropoda</taxon>
        <taxon>Crustacea</taxon>
        <taxon>Branchiopoda</taxon>
        <taxon>Anostraca</taxon>
        <taxon>Artemiidae</taxon>
        <taxon>Artemia</taxon>
    </lineage>
</organism>
<evidence type="ECO:0000313" key="13">
    <source>
        <dbReference type="Proteomes" id="UP001187531"/>
    </source>
</evidence>
<protein>
    <recommendedName>
        <fullName evidence="11">C2H2-type domain-containing protein</fullName>
    </recommendedName>
</protein>
<feature type="compositionally biased region" description="Polar residues" evidence="10">
    <location>
        <begin position="237"/>
        <end position="246"/>
    </location>
</feature>
<evidence type="ECO:0000256" key="9">
    <source>
        <dbReference type="PROSITE-ProRule" id="PRU00042"/>
    </source>
</evidence>
<dbReference type="Gene3D" id="3.30.160.60">
    <property type="entry name" value="Classic Zinc Finger"/>
    <property type="match status" value="1"/>
</dbReference>
<feature type="domain" description="C2H2-type" evidence="11">
    <location>
        <begin position="190"/>
        <end position="217"/>
    </location>
</feature>
<dbReference type="GO" id="GO:0001227">
    <property type="term" value="F:DNA-binding transcription repressor activity, RNA polymerase II-specific"/>
    <property type="evidence" value="ECO:0007669"/>
    <property type="project" value="TreeGrafter"/>
</dbReference>
<dbReference type="PANTHER" id="PTHR15065">
    <property type="entry name" value="INSULINOMA-ASSOCIATED 1"/>
    <property type="match status" value="1"/>
</dbReference>
<sequence length="299" mass="34253">FLPFFLPSWQELCNETQVNLRSSMFSPYTTLGNFFFSSKFKEEICLDLSKSTKTRSMTPDDTLVERNLEIERNKLRFASTGKICRRKRRGLSDPVRTPKSLKKLMFDDDTAPPVSGTIIVGPEGNTNQKGPSVDIDPTLNFVEVTEEAREELARIENKIGDYICRLCKIQYNDAFALAQHRCSRIVHLSYVCSECDKVFNCPANLASHRRWHQPRAQHKSQNAEDKRKPTQKHDSTSDCQNNNSPMRSSNGILSDYPTYACWKCFKTFSLLIDMHRHNCSFGNISPSPRNLSPIRRTGT</sequence>
<keyword evidence="6" id="KW-0805">Transcription regulation</keyword>
<feature type="compositionally biased region" description="Basic and acidic residues" evidence="10">
    <location>
        <begin position="221"/>
        <end position="236"/>
    </location>
</feature>
<comment type="caution">
    <text evidence="12">The sequence shown here is derived from an EMBL/GenBank/DDBJ whole genome shotgun (WGS) entry which is preliminary data.</text>
</comment>
<evidence type="ECO:0000256" key="1">
    <source>
        <dbReference type="ARBA" id="ARBA00004123"/>
    </source>
</evidence>
<keyword evidence="8" id="KW-0539">Nucleus</keyword>
<dbReference type="InterPro" id="IPR013087">
    <property type="entry name" value="Znf_C2H2_type"/>
</dbReference>
<dbReference type="PROSITE" id="PS00028">
    <property type="entry name" value="ZINC_FINGER_C2H2_1"/>
    <property type="match status" value="1"/>
</dbReference>
<evidence type="ECO:0000256" key="3">
    <source>
        <dbReference type="ARBA" id="ARBA00022737"/>
    </source>
</evidence>
<dbReference type="AlphaFoldDB" id="A0AA88LD59"/>
<keyword evidence="2" id="KW-0479">Metal-binding</keyword>
<dbReference type="SMART" id="SM00355">
    <property type="entry name" value="ZnF_C2H2"/>
    <property type="match status" value="2"/>
</dbReference>
<dbReference type="GO" id="GO:0000978">
    <property type="term" value="F:RNA polymerase II cis-regulatory region sequence-specific DNA binding"/>
    <property type="evidence" value="ECO:0007669"/>
    <property type="project" value="TreeGrafter"/>
</dbReference>
<name>A0AA88LD59_ARTSF</name>
<evidence type="ECO:0000256" key="5">
    <source>
        <dbReference type="ARBA" id="ARBA00022833"/>
    </source>
</evidence>
<evidence type="ECO:0000313" key="12">
    <source>
        <dbReference type="EMBL" id="KAK2727063.1"/>
    </source>
</evidence>
<keyword evidence="7" id="KW-0804">Transcription</keyword>
<evidence type="ECO:0000256" key="2">
    <source>
        <dbReference type="ARBA" id="ARBA00022723"/>
    </source>
</evidence>
<dbReference type="InterPro" id="IPR036236">
    <property type="entry name" value="Znf_C2H2_sf"/>
</dbReference>
<evidence type="ECO:0000256" key="8">
    <source>
        <dbReference type="ARBA" id="ARBA00023242"/>
    </source>
</evidence>
<dbReference type="EMBL" id="JAVRJZ010000001">
    <property type="protein sequence ID" value="KAK2727063.1"/>
    <property type="molecule type" value="Genomic_DNA"/>
</dbReference>
<dbReference type="Pfam" id="PF12874">
    <property type="entry name" value="zf-met"/>
    <property type="match status" value="2"/>
</dbReference>
<keyword evidence="13" id="KW-1185">Reference proteome</keyword>
<dbReference type="GO" id="GO:0017053">
    <property type="term" value="C:transcription repressor complex"/>
    <property type="evidence" value="ECO:0007669"/>
    <property type="project" value="TreeGrafter"/>
</dbReference>
<reference evidence="12" key="1">
    <citation type="submission" date="2023-07" db="EMBL/GenBank/DDBJ databases">
        <title>Chromosome-level genome assembly of Artemia franciscana.</title>
        <authorList>
            <person name="Jo E."/>
        </authorList>
    </citation>
    <scope>NUCLEOTIDE SEQUENCE</scope>
    <source>
        <tissue evidence="12">Whole body</tissue>
    </source>
</reference>
<keyword evidence="3" id="KW-0677">Repeat</keyword>
<feature type="non-terminal residue" evidence="12">
    <location>
        <position position="299"/>
    </location>
</feature>
<dbReference type="GO" id="GO:0005634">
    <property type="term" value="C:nucleus"/>
    <property type="evidence" value="ECO:0007669"/>
    <property type="project" value="UniProtKB-SubCell"/>
</dbReference>
<dbReference type="GO" id="GO:0030182">
    <property type="term" value="P:neuron differentiation"/>
    <property type="evidence" value="ECO:0007669"/>
    <property type="project" value="TreeGrafter"/>
</dbReference>
<dbReference type="InterPro" id="IPR042972">
    <property type="entry name" value="INSM1/2"/>
</dbReference>
<proteinExistence type="predicted"/>
<dbReference type="GO" id="GO:0008270">
    <property type="term" value="F:zinc ion binding"/>
    <property type="evidence" value="ECO:0007669"/>
    <property type="project" value="UniProtKB-KW"/>
</dbReference>
<keyword evidence="5" id="KW-0862">Zinc</keyword>
<evidence type="ECO:0000256" key="6">
    <source>
        <dbReference type="ARBA" id="ARBA00023015"/>
    </source>
</evidence>
<dbReference type="PROSITE" id="PS50157">
    <property type="entry name" value="ZINC_FINGER_C2H2_2"/>
    <property type="match status" value="1"/>
</dbReference>
<comment type="subcellular location">
    <subcellularLocation>
        <location evidence="1">Nucleus</location>
    </subcellularLocation>
</comment>
<gene>
    <name evidence="12" type="ORF">QYM36_007798</name>
</gene>
<dbReference type="FunFam" id="3.30.160.60:FF:001896">
    <property type="entry name" value="insulinoma-associated protein 1b"/>
    <property type="match status" value="1"/>
</dbReference>
<dbReference type="SUPFAM" id="SSF57667">
    <property type="entry name" value="beta-beta-alpha zinc fingers"/>
    <property type="match status" value="1"/>
</dbReference>
<keyword evidence="4 9" id="KW-0863">Zinc-finger</keyword>
<dbReference type="GO" id="GO:0010564">
    <property type="term" value="P:regulation of cell cycle process"/>
    <property type="evidence" value="ECO:0007669"/>
    <property type="project" value="TreeGrafter"/>
</dbReference>
<dbReference type="PANTHER" id="PTHR15065:SF4">
    <property type="entry name" value="LD18634P"/>
    <property type="match status" value="1"/>
</dbReference>
<dbReference type="Proteomes" id="UP001187531">
    <property type="component" value="Unassembled WGS sequence"/>
</dbReference>
<accession>A0AA88LD59</accession>
<evidence type="ECO:0000256" key="7">
    <source>
        <dbReference type="ARBA" id="ARBA00023163"/>
    </source>
</evidence>
<evidence type="ECO:0000256" key="10">
    <source>
        <dbReference type="SAM" id="MobiDB-lite"/>
    </source>
</evidence>
<evidence type="ECO:0000259" key="11">
    <source>
        <dbReference type="PROSITE" id="PS50157"/>
    </source>
</evidence>